<dbReference type="NCBIfam" id="NF002725">
    <property type="entry name" value="PRK02603.1"/>
    <property type="match status" value="1"/>
</dbReference>
<comment type="similarity">
    <text evidence="6">Belongs to the Ycf3 family.</text>
</comment>
<keyword evidence="7" id="KW-0934">Plastid</keyword>
<dbReference type="AlphaFoldDB" id="A0A8A6C3T4"/>
<reference evidence="7" key="1">
    <citation type="journal article" date="2019" name="Mitochondrial DNA Part B Resour">
        <title>Complete chloroplast genome sequence of Ardisia gigantifolia (Myrsinaceae), a vulnerable medicinal plant.</title>
        <authorList>
            <person name="Shi Y."/>
            <person name="Liu B."/>
        </authorList>
    </citation>
    <scope>NUCLEOTIDE SEQUENCE</scope>
</reference>
<protein>
    <recommendedName>
        <fullName evidence="6">Photosystem I assembly protein Ycf3</fullName>
    </recommendedName>
</protein>
<dbReference type="HAMAP" id="MF_00439">
    <property type="entry name" value="Ycf3"/>
    <property type="match status" value="1"/>
</dbReference>
<dbReference type="GeneID" id="69240134"/>
<proteinExistence type="inferred from homology"/>
<dbReference type="SMART" id="SM00028">
    <property type="entry name" value="TPR"/>
    <property type="match status" value="3"/>
</dbReference>
<dbReference type="GO" id="GO:0015979">
    <property type="term" value="P:photosynthesis"/>
    <property type="evidence" value="ECO:0007669"/>
    <property type="project" value="UniProtKB-UniRule"/>
</dbReference>
<evidence type="ECO:0000313" key="7">
    <source>
        <dbReference type="EMBL" id="QTH79210.1"/>
    </source>
</evidence>
<evidence type="ECO:0000256" key="5">
    <source>
        <dbReference type="ARBA" id="ARBA00023136"/>
    </source>
</evidence>
<dbReference type="Pfam" id="PF00515">
    <property type="entry name" value="TPR_1"/>
    <property type="match status" value="1"/>
</dbReference>
<dbReference type="InterPro" id="IPR019734">
    <property type="entry name" value="TPR_rpt"/>
</dbReference>
<keyword evidence="5 6" id="KW-0472">Membrane</keyword>
<gene>
    <name evidence="6 7" type="primary">ycf3</name>
</gene>
<dbReference type="InterPro" id="IPR022818">
    <property type="entry name" value="PSI_Ycf3_assembly"/>
</dbReference>
<accession>A0A8A6C3T4</accession>
<organism evidence="7">
    <name type="scientific">Ardisia gigantifolia</name>
    <dbReference type="NCBI Taxonomy" id="213405"/>
    <lineage>
        <taxon>Eukaryota</taxon>
        <taxon>Viridiplantae</taxon>
        <taxon>Streptophyta</taxon>
        <taxon>Embryophyta</taxon>
        <taxon>Tracheophyta</taxon>
        <taxon>Spermatophyta</taxon>
        <taxon>Magnoliopsida</taxon>
        <taxon>eudicotyledons</taxon>
        <taxon>Gunneridae</taxon>
        <taxon>Pentapetalae</taxon>
        <taxon>asterids</taxon>
        <taxon>Ericales</taxon>
        <taxon>Primulaceae</taxon>
        <taxon>Ardisia</taxon>
    </lineage>
</organism>
<evidence type="ECO:0000256" key="2">
    <source>
        <dbReference type="ARBA" id="ARBA00022531"/>
    </source>
</evidence>
<keyword evidence="3 6" id="KW-0677">Repeat</keyword>
<comment type="function">
    <text evidence="6">Seems to be required for the assembly of the photosystem I complex.</text>
</comment>
<evidence type="ECO:0000256" key="3">
    <source>
        <dbReference type="ARBA" id="ARBA00022737"/>
    </source>
</evidence>
<dbReference type="SUPFAM" id="SSF48452">
    <property type="entry name" value="TPR-like"/>
    <property type="match status" value="1"/>
</dbReference>
<comment type="caution">
    <text evidence="6">Lacks conserved residue(s) required for the propagation of feature annotation.</text>
</comment>
<keyword evidence="7" id="KW-0150">Chloroplast</keyword>
<dbReference type="PANTHER" id="PTHR44943:SF8">
    <property type="entry name" value="TPR REPEAT-CONTAINING PROTEIN MJ0263"/>
    <property type="match status" value="1"/>
</dbReference>
<keyword evidence="2 6" id="KW-0602">Photosynthesis</keyword>
<sequence length="212" mass="24554">MPRSRINGNFIDKTFSIVANILLRIIPTTSGEKEAFSYYRDGVMSAQSEGNYAEALKNYYEAMRLEIDPYDRSYILYNIGLIHTSNGEHTKALEYYFRALERNPFLPQAFNNMAVICHYMPRSRINGNFIDKTFSIVANILLRIIPTTSGEKEAFSYYRDGVRGEQAIRQGDSEIAEAWFDQAAEYWKQAIALTPGNYIEAHNWLKITRRFE</sequence>
<keyword evidence="6" id="KW-0793">Thylakoid</keyword>
<geneLocation type="chloroplast" evidence="7"/>
<keyword evidence="4 6" id="KW-0802">TPR repeat</keyword>
<dbReference type="PANTHER" id="PTHR44943">
    <property type="entry name" value="CELLULOSE SYNTHASE OPERON PROTEIN C"/>
    <property type="match status" value="1"/>
</dbReference>
<reference evidence="7" key="2">
    <citation type="submission" date="2019-10" db="EMBL/GenBank/DDBJ databases">
        <authorList>
            <person name="Duan N."/>
        </authorList>
    </citation>
    <scope>NUCLEOTIDE SEQUENCE</scope>
</reference>
<dbReference type="GO" id="GO:0009535">
    <property type="term" value="C:chloroplast thylakoid membrane"/>
    <property type="evidence" value="ECO:0007669"/>
    <property type="project" value="UniProtKB-SubCell"/>
</dbReference>
<dbReference type="InterPro" id="IPR011990">
    <property type="entry name" value="TPR-like_helical_dom_sf"/>
</dbReference>
<dbReference type="RefSeq" id="YP_010241260.1">
    <property type="nucleotide sequence ID" value="NC_059912.1"/>
</dbReference>
<dbReference type="Gene3D" id="1.25.40.10">
    <property type="entry name" value="Tetratricopeptide repeat domain"/>
    <property type="match status" value="1"/>
</dbReference>
<dbReference type="EMBL" id="MN548760">
    <property type="protein sequence ID" value="QTH79210.1"/>
    <property type="molecule type" value="Genomic_DNA"/>
</dbReference>
<name>A0A8A6C3T4_9ERIC</name>
<evidence type="ECO:0000256" key="4">
    <source>
        <dbReference type="ARBA" id="ARBA00022803"/>
    </source>
</evidence>
<comment type="subcellular location">
    <subcellularLocation>
        <location evidence="1">Membrane</location>
        <topology evidence="1">Peripheral membrane protein</topology>
    </subcellularLocation>
    <subcellularLocation>
        <location evidence="6">Plastid</location>
        <location evidence="6">Chloroplast thylakoid membrane</location>
        <topology evidence="6">Peripheral membrane protein</topology>
    </subcellularLocation>
</comment>
<evidence type="ECO:0000256" key="1">
    <source>
        <dbReference type="ARBA" id="ARBA00004170"/>
    </source>
</evidence>
<evidence type="ECO:0000256" key="6">
    <source>
        <dbReference type="HAMAP-Rule" id="MF_00439"/>
    </source>
</evidence>
<feature type="repeat" description="TPR 2" evidence="6">
    <location>
        <begin position="73"/>
        <end position="106"/>
    </location>
</feature>
<dbReference type="InterPro" id="IPR051685">
    <property type="entry name" value="Ycf3/AcsC/BcsC/TPR_MFPF"/>
</dbReference>